<dbReference type="InterPro" id="IPR029052">
    <property type="entry name" value="Metallo-depent_PP-like"/>
</dbReference>
<keyword evidence="1" id="KW-0479">Metal-binding</keyword>
<proteinExistence type="inferred from homology"/>
<protein>
    <submittedName>
        <fullName evidence="7">DUF4073 domain-containing protein</fullName>
    </submittedName>
</protein>
<gene>
    <name evidence="7" type="ORF">FCG67_01815</name>
</gene>
<evidence type="ECO:0000313" key="8">
    <source>
        <dbReference type="Proteomes" id="UP000305109"/>
    </source>
</evidence>
<organism evidence="7 8">
    <name type="scientific">Rhodococcus oryzae</name>
    <dbReference type="NCBI Taxonomy" id="2571143"/>
    <lineage>
        <taxon>Bacteria</taxon>
        <taxon>Bacillati</taxon>
        <taxon>Actinomycetota</taxon>
        <taxon>Actinomycetes</taxon>
        <taxon>Mycobacteriales</taxon>
        <taxon>Nocardiaceae</taxon>
        <taxon>Rhodococcus</taxon>
    </lineage>
</organism>
<dbReference type="PANTHER" id="PTHR42988:SF2">
    <property type="entry name" value="CYCLIC NUCLEOTIDE PHOSPHODIESTERASE CBUA0032-RELATED"/>
    <property type="match status" value="1"/>
</dbReference>
<feature type="domain" description="Calcineurin-like phosphoesterase" evidence="5">
    <location>
        <begin position="100"/>
        <end position="296"/>
    </location>
</feature>
<name>A0ABY2RR29_9NOCA</name>
<dbReference type="Gene3D" id="3.60.21.10">
    <property type="match status" value="1"/>
</dbReference>
<keyword evidence="3" id="KW-0408">Iron</keyword>
<evidence type="ECO:0000256" key="2">
    <source>
        <dbReference type="ARBA" id="ARBA00022801"/>
    </source>
</evidence>
<dbReference type="InterPro" id="IPR025142">
    <property type="entry name" value="DUF4073"/>
</dbReference>
<dbReference type="SUPFAM" id="SSF56300">
    <property type="entry name" value="Metallo-dependent phosphatases"/>
    <property type="match status" value="1"/>
</dbReference>
<sequence length="396" mass="42310">MVMVSASSAMRSASSRSVTAKTVLDPGPDFLGDSPRIQREAGGRFAVTATIGIVMLTRRSVLLGGGALAGLAAAEFVGMTAHTPGTAAPPRQKPSTAVWFDVISDIQGDLADLDRALDGLEAFGRADALLVNGDLTPNGREHEYEELFDRLRLGEHPDALYTIGNHEFYNGESSEVSVERFLRHSAMPGLFSAHEVGGVPVIRLGTTDGSEAGGHCVILGRTQLDWLRDTLEECPRQRPVLVMSHHALPGTVSGTFTDPLTQAPRIYSSDYAESDELLALLAGFPNALLLSGHTHWSLYREDWLTRRTAPGGHPDGFAAVNTGAVQTGFGPDGRGGEAPLDRQENQGLRIEVDGPTVRIHALDFRRNAVIRTAEFRVDGRPGPVVVASPGWPGAVT</sequence>
<evidence type="ECO:0000259" key="6">
    <source>
        <dbReference type="Pfam" id="PF13285"/>
    </source>
</evidence>
<comment type="caution">
    <text evidence="7">The sequence shown here is derived from an EMBL/GenBank/DDBJ whole genome shotgun (WGS) entry which is preliminary data.</text>
</comment>
<keyword evidence="8" id="KW-1185">Reference proteome</keyword>
<reference evidence="7 8" key="1">
    <citation type="submission" date="2019-04" db="EMBL/GenBank/DDBJ databases">
        <title>Rhodococcus oryzae sp. nov., a novel actinomycete isolated from rhizosphere soil of rice (Oryza sativa L.).</title>
        <authorList>
            <person name="Li C."/>
        </authorList>
    </citation>
    <scope>NUCLEOTIDE SEQUENCE [LARGE SCALE GENOMIC DNA]</scope>
    <source>
        <strain evidence="7 8">NEAU-CX67</strain>
    </source>
</reference>
<evidence type="ECO:0000256" key="4">
    <source>
        <dbReference type="ARBA" id="ARBA00025742"/>
    </source>
</evidence>
<dbReference type="Pfam" id="PF13285">
    <property type="entry name" value="DUF4073"/>
    <property type="match status" value="1"/>
</dbReference>
<accession>A0ABY2RR29</accession>
<dbReference type="PANTHER" id="PTHR42988">
    <property type="entry name" value="PHOSPHOHYDROLASE"/>
    <property type="match status" value="1"/>
</dbReference>
<dbReference type="EMBL" id="SUMD01000001">
    <property type="protein sequence ID" value="TJZ81395.1"/>
    <property type="molecule type" value="Genomic_DNA"/>
</dbReference>
<dbReference type="Pfam" id="PF00149">
    <property type="entry name" value="Metallophos"/>
    <property type="match status" value="1"/>
</dbReference>
<evidence type="ECO:0000313" key="7">
    <source>
        <dbReference type="EMBL" id="TJZ81395.1"/>
    </source>
</evidence>
<dbReference type="InterPro" id="IPR004843">
    <property type="entry name" value="Calcineurin-like_PHP"/>
</dbReference>
<evidence type="ECO:0000256" key="3">
    <source>
        <dbReference type="ARBA" id="ARBA00023004"/>
    </source>
</evidence>
<dbReference type="Proteomes" id="UP000305109">
    <property type="component" value="Unassembled WGS sequence"/>
</dbReference>
<dbReference type="InterPro" id="IPR050884">
    <property type="entry name" value="CNP_phosphodiesterase-III"/>
</dbReference>
<evidence type="ECO:0000259" key="5">
    <source>
        <dbReference type="Pfam" id="PF00149"/>
    </source>
</evidence>
<evidence type="ECO:0000256" key="1">
    <source>
        <dbReference type="ARBA" id="ARBA00022723"/>
    </source>
</evidence>
<keyword evidence="2" id="KW-0378">Hydrolase</keyword>
<feature type="domain" description="DUF4073" evidence="6">
    <location>
        <begin position="301"/>
        <end position="373"/>
    </location>
</feature>
<comment type="similarity">
    <text evidence="4">Belongs to the cyclic nucleotide phosphodiesterase class-III family.</text>
</comment>